<comment type="caution">
    <text evidence="2">The sequence shown here is derived from an EMBL/GenBank/DDBJ whole genome shotgun (WGS) entry which is preliminary data.</text>
</comment>
<dbReference type="AlphaFoldDB" id="A0A9N7VF70"/>
<sequence length="142" mass="16118">MRAGPVSPSCIQPRHLRLPNAAAAMNNLYLLKRYEPSAEGINIICNASGEDEVRARCRVSSFQQQSQRDGIETGRPERRIFQTVHKEKRRNGSGHSSSARRSSLQLEEITLNRLIPDNQVSNPYETRQDEWNLSEEIFSAVP</sequence>
<accession>A0A9N7VF70</accession>
<dbReference type="Proteomes" id="UP001153269">
    <property type="component" value="Unassembled WGS sequence"/>
</dbReference>
<evidence type="ECO:0000313" key="3">
    <source>
        <dbReference type="Proteomes" id="UP001153269"/>
    </source>
</evidence>
<feature type="region of interest" description="Disordered" evidence="1">
    <location>
        <begin position="64"/>
        <end position="103"/>
    </location>
</feature>
<evidence type="ECO:0000256" key="1">
    <source>
        <dbReference type="SAM" id="MobiDB-lite"/>
    </source>
</evidence>
<protein>
    <submittedName>
        <fullName evidence="2">Uncharacterized protein</fullName>
    </submittedName>
</protein>
<proteinExistence type="predicted"/>
<dbReference type="EMBL" id="CADEAL010004029">
    <property type="protein sequence ID" value="CAB1449823.1"/>
    <property type="molecule type" value="Genomic_DNA"/>
</dbReference>
<reference evidence="2" key="1">
    <citation type="submission" date="2020-03" db="EMBL/GenBank/DDBJ databases">
        <authorList>
            <person name="Weist P."/>
        </authorList>
    </citation>
    <scope>NUCLEOTIDE SEQUENCE</scope>
</reference>
<keyword evidence="3" id="KW-1185">Reference proteome</keyword>
<feature type="compositionally biased region" description="Basic and acidic residues" evidence="1">
    <location>
        <begin position="69"/>
        <end position="80"/>
    </location>
</feature>
<name>A0A9N7VF70_PLEPL</name>
<evidence type="ECO:0000313" key="2">
    <source>
        <dbReference type="EMBL" id="CAB1449823.1"/>
    </source>
</evidence>
<organism evidence="2 3">
    <name type="scientific">Pleuronectes platessa</name>
    <name type="common">European plaice</name>
    <dbReference type="NCBI Taxonomy" id="8262"/>
    <lineage>
        <taxon>Eukaryota</taxon>
        <taxon>Metazoa</taxon>
        <taxon>Chordata</taxon>
        <taxon>Craniata</taxon>
        <taxon>Vertebrata</taxon>
        <taxon>Euteleostomi</taxon>
        <taxon>Actinopterygii</taxon>
        <taxon>Neopterygii</taxon>
        <taxon>Teleostei</taxon>
        <taxon>Neoteleostei</taxon>
        <taxon>Acanthomorphata</taxon>
        <taxon>Carangaria</taxon>
        <taxon>Pleuronectiformes</taxon>
        <taxon>Pleuronectoidei</taxon>
        <taxon>Pleuronectidae</taxon>
        <taxon>Pleuronectes</taxon>
    </lineage>
</organism>
<gene>
    <name evidence="2" type="ORF">PLEPLA_LOCUS37509</name>
</gene>
<feature type="compositionally biased region" description="Low complexity" evidence="1">
    <location>
        <begin position="93"/>
        <end position="103"/>
    </location>
</feature>